<keyword evidence="3" id="KW-1133">Transmembrane helix</keyword>
<feature type="compositionally biased region" description="Polar residues" evidence="2">
    <location>
        <begin position="67"/>
        <end position="78"/>
    </location>
</feature>
<proteinExistence type="predicted"/>
<feature type="region of interest" description="Disordered" evidence="2">
    <location>
        <begin position="594"/>
        <end position="618"/>
    </location>
</feature>
<keyword evidence="3" id="KW-0472">Membrane</keyword>
<dbReference type="EMBL" id="CAJVPS010000905">
    <property type="protein sequence ID" value="CAG8514880.1"/>
    <property type="molecule type" value="Genomic_DNA"/>
</dbReference>
<keyword evidence="5" id="KW-1185">Reference proteome</keyword>
<feature type="transmembrane region" description="Helical" evidence="3">
    <location>
        <begin position="119"/>
        <end position="139"/>
    </location>
</feature>
<accession>A0A9N9A0N8</accession>
<evidence type="ECO:0000256" key="3">
    <source>
        <dbReference type="SAM" id="Phobius"/>
    </source>
</evidence>
<gene>
    <name evidence="4" type="ORF">ALEPTO_LOCUS4164</name>
</gene>
<feature type="compositionally biased region" description="Acidic residues" evidence="2">
    <location>
        <begin position="597"/>
        <end position="618"/>
    </location>
</feature>
<evidence type="ECO:0000313" key="5">
    <source>
        <dbReference type="Proteomes" id="UP000789508"/>
    </source>
</evidence>
<dbReference type="AlphaFoldDB" id="A0A9N9A0N8"/>
<feature type="region of interest" description="Disordered" evidence="2">
    <location>
        <begin position="1"/>
        <end position="113"/>
    </location>
</feature>
<organism evidence="4 5">
    <name type="scientific">Ambispora leptoticha</name>
    <dbReference type="NCBI Taxonomy" id="144679"/>
    <lineage>
        <taxon>Eukaryota</taxon>
        <taxon>Fungi</taxon>
        <taxon>Fungi incertae sedis</taxon>
        <taxon>Mucoromycota</taxon>
        <taxon>Glomeromycotina</taxon>
        <taxon>Glomeromycetes</taxon>
        <taxon>Archaeosporales</taxon>
        <taxon>Ambisporaceae</taxon>
        <taxon>Ambispora</taxon>
    </lineage>
</organism>
<reference evidence="4" key="1">
    <citation type="submission" date="2021-06" db="EMBL/GenBank/DDBJ databases">
        <authorList>
            <person name="Kallberg Y."/>
            <person name="Tangrot J."/>
            <person name="Rosling A."/>
        </authorList>
    </citation>
    <scope>NUCLEOTIDE SEQUENCE</scope>
    <source>
        <strain evidence="4">FL130A</strain>
    </source>
</reference>
<comment type="caution">
    <text evidence="4">The sequence shown here is derived from an EMBL/GenBank/DDBJ whole genome shotgun (WGS) entry which is preliminary data.</text>
</comment>
<name>A0A9N9A0N8_9GLOM</name>
<keyword evidence="1" id="KW-0175">Coiled coil</keyword>
<dbReference type="OrthoDB" id="2449922at2759"/>
<feature type="coiled-coil region" evidence="1">
    <location>
        <begin position="403"/>
        <end position="444"/>
    </location>
</feature>
<sequence>MKSKRKPSSKPQQQASEANGSQANGEKQPPTLEPSTEEITETTPNESPEKGKHVKAKRDKQQVPEANGSQANGEKQSPTPKPSTEEITETTPNESPGKGKHAKAKKDKKIKKAKKKPGLIRRLFTIRNIFLFYIFYVTYACEKPSKNIKNNRKQSSLISEQWICSNGVSQYILEHEFFQKHVEPRITVLKKDYVEPSKKILAKQYEVHVKPVVEKAKPYVEPHVNTVKAYYAEYVYKPGLDAYHQYAEEHIDRLYVQGGDYLSVSQSYYDRQVLPYYRKHILPYLQEGWKKSTEFYSKFIEPTAQQTIVTKKIAVQAATAALRDFIADRLAKLEQHIDEHIKNFKFKVKDSKIAVEKVNSKVDIIKTSGSEHIHKLEKFIDQTKQDSTKDITGKKEAVASYAKQILQALKVKVDEEKKDAEETLASIKNQIETLTKEIELSLTKQEADIKSDLQEFLKKHEKADKSNLKGYETEIHDIISKAISNFKELESTMVKEFSESVSLTIISIKKTAKPVAREVYDAKTGATKIFEQHLDSKNINEIKILEDSTSETIVIQKSADPALDLLKQRRQQQHDPVLTKLKLGYKKYWEKQKSPVEENDDDDYAEELEECDVEGECG</sequence>
<evidence type="ECO:0000256" key="1">
    <source>
        <dbReference type="SAM" id="Coils"/>
    </source>
</evidence>
<evidence type="ECO:0000256" key="2">
    <source>
        <dbReference type="SAM" id="MobiDB-lite"/>
    </source>
</evidence>
<protein>
    <submittedName>
        <fullName evidence="4">3634_t:CDS:1</fullName>
    </submittedName>
</protein>
<keyword evidence="3" id="KW-0812">Transmembrane</keyword>
<dbReference type="Proteomes" id="UP000789508">
    <property type="component" value="Unassembled WGS sequence"/>
</dbReference>
<evidence type="ECO:0000313" key="4">
    <source>
        <dbReference type="EMBL" id="CAG8514880.1"/>
    </source>
</evidence>
<feature type="compositionally biased region" description="Basic residues" evidence="2">
    <location>
        <begin position="98"/>
        <end position="113"/>
    </location>
</feature>